<keyword evidence="2" id="KW-1185">Reference proteome</keyword>
<evidence type="ECO:0000313" key="1">
    <source>
        <dbReference type="EMBL" id="KIK00381.1"/>
    </source>
</evidence>
<dbReference type="HOGENOM" id="CLU_2758188_0_0_1"/>
<sequence length="70" mass="7620">MPGRTLTRKLTYSSTYCLIQDSTSVCSLDTPTARTHGKVAARLVSLAKAFNISERLFHPFPRQGKPAPAG</sequence>
<reference evidence="2" key="2">
    <citation type="submission" date="2015-01" db="EMBL/GenBank/DDBJ databases">
        <title>Evolutionary Origins and Diversification of the Mycorrhizal Mutualists.</title>
        <authorList>
            <consortium name="DOE Joint Genome Institute"/>
            <consortium name="Mycorrhizal Genomics Consortium"/>
            <person name="Kohler A."/>
            <person name="Kuo A."/>
            <person name="Nagy L.G."/>
            <person name="Floudas D."/>
            <person name="Copeland A."/>
            <person name="Barry K.W."/>
            <person name="Cichocki N."/>
            <person name="Veneault-Fourrey C."/>
            <person name="LaButti K."/>
            <person name="Lindquist E.A."/>
            <person name="Lipzen A."/>
            <person name="Lundell T."/>
            <person name="Morin E."/>
            <person name="Murat C."/>
            <person name="Riley R."/>
            <person name="Ohm R."/>
            <person name="Sun H."/>
            <person name="Tunlid A."/>
            <person name="Henrissat B."/>
            <person name="Grigoriev I.V."/>
            <person name="Hibbett D.S."/>
            <person name="Martin F."/>
        </authorList>
    </citation>
    <scope>NUCLEOTIDE SEQUENCE [LARGE SCALE GENOMIC DNA]</scope>
    <source>
        <strain evidence="2">LaAM-08-1</strain>
    </source>
</reference>
<dbReference type="EMBL" id="KN838626">
    <property type="protein sequence ID" value="KIK00381.1"/>
    <property type="molecule type" value="Genomic_DNA"/>
</dbReference>
<dbReference type="AlphaFoldDB" id="A0A0C9X5R8"/>
<accession>A0A0C9X5R8</accession>
<protein>
    <submittedName>
        <fullName evidence="1">Uncharacterized protein</fullName>
    </submittedName>
</protein>
<gene>
    <name evidence="1" type="ORF">K443DRAFT_665872</name>
</gene>
<reference evidence="1 2" key="1">
    <citation type="submission" date="2014-04" db="EMBL/GenBank/DDBJ databases">
        <authorList>
            <consortium name="DOE Joint Genome Institute"/>
            <person name="Kuo A."/>
            <person name="Kohler A."/>
            <person name="Nagy L.G."/>
            <person name="Floudas D."/>
            <person name="Copeland A."/>
            <person name="Barry K.W."/>
            <person name="Cichocki N."/>
            <person name="Veneault-Fourrey C."/>
            <person name="LaButti K."/>
            <person name="Lindquist E.A."/>
            <person name="Lipzen A."/>
            <person name="Lundell T."/>
            <person name="Morin E."/>
            <person name="Murat C."/>
            <person name="Sun H."/>
            <person name="Tunlid A."/>
            <person name="Henrissat B."/>
            <person name="Grigoriev I.V."/>
            <person name="Hibbett D.S."/>
            <person name="Martin F."/>
            <person name="Nordberg H.P."/>
            <person name="Cantor M.N."/>
            <person name="Hua S.X."/>
        </authorList>
    </citation>
    <scope>NUCLEOTIDE SEQUENCE [LARGE SCALE GENOMIC DNA]</scope>
    <source>
        <strain evidence="1 2">LaAM-08-1</strain>
    </source>
</reference>
<dbReference type="Proteomes" id="UP000054477">
    <property type="component" value="Unassembled WGS sequence"/>
</dbReference>
<evidence type="ECO:0000313" key="2">
    <source>
        <dbReference type="Proteomes" id="UP000054477"/>
    </source>
</evidence>
<organism evidence="1 2">
    <name type="scientific">Laccaria amethystina LaAM-08-1</name>
    <dbReference type="NCBI Taxonomy" id="1095629"/>
    <lineage>
        <taxon>Eukaryota</taxon>
        <taxon>Fungi</taxon>
        <taxon>Dikarya</taxon>
        <taxon>Basidiomycota</taxon>
        <taxon>Agaricomycotina</taxon>
        <taxon>Agaricomycetes</taxon>
        <taxon>Agaricomycetidae</taxon>
        <taxon>Agaricales</taxon>
        <taxon>Agaricineae</taxon>
        <taxon>Hydnangiaceae</taxon>
        <taxon>Laccaria</taxon>
    </lineage>
</organism>
<proteinExistence type="predicted"/>
<name>A0A0C9X5R8_9AGAR</name>